<proteinExistence type="predicted"/>
<protein>
    <submittedName>
        <fullName evidence="1">Uncharacterized protein</fullName>
    </submittedName>
</protein>
<reference evidence="1" key="2">
    <citation type="journal article" date="2015" name="Data Brief">
        <title>Shoot transcriptome of the giant reed, Arundo donax.</title>
        <authorList>
            <person name="Barrero R.A."/>
            <person name="Guerrero F.D."/>
            <person name="Moolhuijzen P."/>
            <person name="Goolsby J.A."/>
            <person name="Tidwell J."/>
            <person name="Bellgard S.E."/>
            <person name="Bellgard M.I."/>
        </authorList>
    </citation>
    <scope>NUCLEOTIDE SEQUENCE</scope>
    <source>
        <tissue evidence="1">Shoot tissue taken approximately 20 cm above the soil surface</tissue>
    </source>
</reference>
<reference evidence="1" key="1">
    <citation type="submission" date="2014-09" db="EMBL/GenBank/DDBJ databases">
        <authorList>
            <person name="Magalhaes I.L.F."/>
            <person name="Oliveira U."/>
            <person name="Santos F.R."/>
            <person name="Vidigal T.H.D.A."/>
            <person name="Brescovit A.D."/>
            <person name="Santos A.J."/>
        </authorList>
    </citation>
    <scope>NUCLEOTIDE SEQUENCE</scope>
    <source>
        <tissue evidence="1">Shoot tissue taken approximately 20 cm above the soil surface</tissue>
    </source>
</reference>
<dbReference type="AlphaFoldDB" id="A0A0A9CW01"/>
<accession>A0A0A9CW01</accession>
<dbReference type="EMBL" id="GBRH01218109">
    <property type="protein sequence ID" value="JAD79786.1"/>
    <property type="molecule type" value="Transcribed_RNA"/>
</dbReference>
<sequence>MRVWVSMSQDSSDSLHFEGFNQTSRGLLTEFPFSHKNIAPKVSDPSSYSEQP</sequence>
<evidence type="ECO:0000313" key="1">
    <source>
        <dbReference type="EMBL" id="JAD79786.1"/>
    </source>
</evidence>
<organism evidence="1">
    <name type="scientific">Arundo donax</name>
    <name type="common">Giant reed</name>
    <name type="synonym">Donax arundinaceus</name>
    <dbReference type="NCBI Taxonomy" id="35708"/>
    <lineage>
        <taxon>Eukaryota</taxon>
        <taxon>Viridiplantae</taxon>
        <taxon>Streptophyta</taxon>
        <taxon>Embryophyta</taxon>
        <taxon>Tracheophyta</taxon>
        <taxon>Spermatophyta</taxon>
        <taxon>Magnoliopsida</taxon>
        <taxon>Liliopsida</taxon>
        <taxon>Poales</taxon>
        <taxon>Poaceae</taxon>
        <taxon>PACMAD clade</taxon>
        <taxon>Arundinoideae</taxon>
        <taxon>Arundineae</taxon>
        <taxon>Arundo</taxon>
    </lineage>
</organism>
<name>A0A0A9CW01_ARUDO</name>